<feature type="compositionally biased region" description="Low complexity" evidence="6">
    <location>
        <begin position="1220"/>
        <end position="1230"/>
    </location>
</feature>
<feature type="transmembrane region" description="Helical" evidence="7">
    <location>
        <begin position="1959"/>
        <end position="1980"/>
    </location>
</feature>
<dbReference type="Pfam" id="PF17102">
    <property type="entry name" value="Stealth_CR3"/>
    <property type="match status" value="2"/>
</dbReference>
<protein>
    <submittedName>
        <fullName evidence="10">N-acetylglucosamine-1-phosphotransferase subunits alpha/beta</fullName>
    </submittedName>
</protein>
<evidence type="ECO:0000256" key="2">
    <source>
        <dbReference type="ARBA" id="ARBA00022679"/>
    </source>
</evidence>
<evidence type="ECO:0000256" key="8">
    <source>
        <dbReference type="SAM" id="SignalP"/>
    </source>
</evidence>
<evidence type="ECO:0000256" key="6">
    <source>
        <dbReference type="SAM" id="MobiDB-lite"/>
    </source>
</evidence>
<dbReference type="InterPro" id="IPR018247">
    <property type="entry name" value="EF_Hand_1_Ca_BS"/>
</dbReference>
<keyword evidence="7" id="KW-1133">Transmembrane helix</keyword>
<proteinExistence type="inferred from homology"/>
<keyword evidence="5" id="KW-0325">Glycoprotein</keyword>
<gene>
    <name evidence="10" type="ORF">ACHHYP_20465</name>
</gene>
<feature type="domain" description="LNR" evidence="9">
    <location>
        <begin position="206"/>
        <end position="244"/>
    </location>
</feature>
<evidence type="ECO:0000256" key="1">
    <source>
        <dbReference type="ARBA" id="ARBA00007583"/>
    </source>
</evidence>
<feature type="transmembrane region" description="Helical" evidence="7">
    <location>
        <begin position="941"/>
        <end position="966"/>
    </location>
</feature>
<dbReference type="Pfam" id="PF17101">
    <property type="entry name" value="Stealth_CR1"/>
    <property type="match status" value="2"/>
</dbReference>
<keyword evidence="7" id="KW-0472">Membrane</keyword>
<evidence type="ECO:0000256" key="4">
    <source>
        <dbReference type="ARBA" id="ARBA00023157"/>
    </source>
</evidence>
<comment type="similarity">
    <text evidence="1">Belongs to the stealth family.</text>
</comment>
<dbReference type="InterPro" id="IPR031358">
    <property type="entry name" value="Stealth_CR1"/>
</dbReference>
<dbReference type="SMART" id="SM00004">
    <property type="entry name" value="NL"/>
    <property type="match status" value="4"/>
</dbReference>
<feature type="domain" description="LNR" evidence="9">
    <location>
        <begin position="1163"/>
        <end position="1201"/>
    </location>
</feature>
<dbReference type="PROSITE" id="PS00018">
    <property type="entry name" value="EF_HAND_1"/>
    <property type="match status" value="1"/>
</dbReference>
<dbReference type="Proteomes" id="UP000243579">
    <property type="component" value="Unassembled WGS sequence"/>
</dbReference>
<sequence length="1996" mass="216968">MPTSPRAALLLAAVVLFGLHVYAARTAGVYNNIGNVAPNADYDTYGPIDAVYTWVNGSDAAWRSVKNEWHLKWLSEIYGRPIKTNPRTKDSAASENRFRDNDELRYSIRSLHMFAPWIRHIYIVTNGQIPSWLDTTNPHVTVVPHASIFPNASHLPTFASPAIEANLDNIPGLSEHFLYFNDEVLLGAPVTPEDFLSKQGTQNVYMSWEIPPCNDGCGNWMLGNGVCNQACNVEMCGFDHGDCACDKAEAPVVAANWLPICRAPDQLSTETTAPPCATGCDWAALGDGTCNAQCNFAECGFDAGDCGARALDVLPRATFAPSTTDAALLVDPASYVVVVNTSTPAIRATVGDVEMPLVTRAVLVPESPLLLLFLSRDAPRAVATVVISRDPAALHLQVVPYGRKTPVGYSFVATAADALDLERAIVSTADDQMTAIHLPFGALPAAQSPVEVAVDDAPVVVCPGVDGPAASPDGACRLNATGLLVLAPASARVCFRNSGTSACLDVAASPLVVAATIADADAYALPKTKHECAWWEWCSVAYPTLASRCTTSATKLLVAKDEGLAQEKAITLCTRMGADLAFGPFSREETQPLLNKMCRIMNTTEPLPHWLTGCGATPTPTPINAAIASADTFGDSLRHVNKLYDTAFGKALKARRVPSHMPHFIQKRLFRELKARYAAEFNATSAHRFRHPEDMQFGFSYMHYVMNRRALHPPTATPEVFASLIDVNQNGYLDGHEEANAIALFPAGDQPAVAAALDACRATANGSVTLRHVQEACPVLDRRLGLAPAELLPPATRTLSEEQVTFLMLGESMGAYGQLYRARSRRTKFVCINDDMNNPTLAFRTMLHDFFERRWGTPSPLELQDNGDLGSLEELDAAADEKPRLRASSQAVDVNLAGLWPYQLGLALVSSGILYFIGMKKRWRTLSRSAKARAKSAAPRVAWRTVVLGVGGALGAAAIGFLLLLLHVDEVDPGYYVAQRYGNIGNIDLAKDAPFMGYGPIDVVYTWVNGTDPRWKKEKNFYHRRWHAEIHGEYFNETDEANVVDASAAATENRFRDNEELRYSLRSIEKYAPWVRHVFLVTDGQVPSWLNTDCPRLTVVPHREMFTNTSHLPVFSSPAIEANLDTIPGLADHFLYFNDDVFLGAPVTPEDFMSPSGVQNIYLSWEVPECAPGCKEHFLNNGACDAMCNVTACAFDMGDCGCHEVPHPENPLQEPDVFCSAPPEGEVAEPPSSPPPTPTDPLLGHLCVDGCTYSWIGDGVCDHRCNVTECAFDGGDCGISLLELLPTVNVPANSSQFTLEVPLAVPVVVVNISDVFAFVDTATLDSDALVRHALLQEADMGLVLVLARSDSNGSPTNVSRLALTGEPSRADTDDAVADLALNIMRGLKPLPRGRYTPGTSAVLDLADIELQRQDANASLVDLEVALPFFVVPDWGVDVRVMSTWTAPDGVMSFEALCPAIAPETPVATDAAADGARSDCFKDENHLRVRWTWSAPATPSGVLAGQVCVWNGPASSCVAVALATGEGFVVHPQTRAEPWNGVFDQGEDCLLVDFAARVLGGVLRGNCPPRPAAPAVVEEAPTSMPPPVDPFVHEQAVLMCRQLASRRQKTAAAEASWWRDVAQHFKAKLGLATVVAVNTSAWYSEVADIATCAAYFALRPAEVSATPLPPPDAAAAASKDTFGDSLRHVNKIYNAVFGKTPTPDRRRVPSHMPHFIQKQLLTEMKARWPREFNATSAHRFRHPKDMQFSFSYMYYVVNRHLLHPPTLEDVFAEYIDLNRDGRIDDHEVLSVAALLTTAEHPAEADVAAVKACLAPPPVERVLVANEVRRGGIIRVTETTQPHKTLESLRACGNVTAQLIATAAARRPAMHRFVSEAEVTFHMLSDQYRTAWNQLLNTRARRTKFVCINDDMKYPSPAVSGILGDLFNSLWPDRSQFELPFGLANKYGHVDEIAAGRRNQWQIGAAAIAAIGVLYAVLLWLMTADAKEEDDSSKATVE</sequence>
<reference evidence="10 11" key="1">
    <citation type="journal article" date="2014" name="Genome Biol. Evol.">
        <title>The secreted proteins of Achlya hypogyna and Thraustotheca clavata identify the ancestral oomycete secretome and reveal gene acquisitions by horizontal gene transfer.</title>
        <authorList>
            <person name="Misner I."/>
            <person name="Blouin N."/>
            <person name="Leonard G."/>
            <person name="Richards T.A."/>
            <person name="Lane C.E."/>
        </authorList>
    </citation>
    <scope>NUCLEOTIDE SEQUENCE [LARGE SCALE GENOMIC DNA]</scope>
    <source>
        <strain evidence="10 11">ATCC 48635</strain>
    </source>
</reference>
<dbReference type="OrthoDB" id="263283at2759"/>
<keyword evidence="2 10" id="KW-0808">Transferase</keyword>
<dbReference type="GO" id="GO:0016772">
    <property type="term" value="F:transferase activity, transferring phosphorus-containing groups"/>
    <property type="evidence" value="ECO:0007669"/>
    <property type="project" value="InterPro"/>
</dbReference>
<keyword evidence="3" id="KW-0677">Repeat</keyword>
<feature type="chain" id="PRO_5012980815" evidence="8">
    <location>
        <begin position="24"/>
        <end position="1996"/>
    </location>
</feature>
<feature type="transmembrane region" description="Helical" evidence="7">
    <location>
        <begin position="899"/>
        <end position="918"/>
    </location>
</feature>
<dbReference type="STRING" id="1202772.A0A1V9ZI21"/>
<dbReference type="EMBL" id="JNBR01000100">
    <property type="protein sequence ID" value="OQR97629.1"/>
    <property type="molecule type" value="Genomic_DNA"/>
</dbReference>
<evidence type="ECO:0000256" key="7">
    <source>
        <dbReference type="SAM" id="Phobius"/>
    </source>
</evidence>
<evidence type="ECO:0000259" key="9">
    <source>
        <dbReference type="SMART" id="SM00004"/>
    </source>
</evidence>
<feature type="domain" description="LNR" evidence="9">
    <location>
        <begin position="1240"/>
        <end position="1278"/>
    </location>
</feature>
<dbReference type="InterPro" id="IPR031356">
    <property type="entry name" value="Stealth_CR4"/>
</dbReference>
<dbReference type="InterPro" id="IPR021520">
    <property type="entry name" value="Stealth_CR2"/>
</dbReference>
<dbReference type="Pfam" id="PF11380">
    <property type="entry name" value="Stealth_CR2"/>
    <property type="match status" value="2"/>
</dbReference>
<dbReference type="InterPro" id="IPR047141">
    <property type="entry name" value="Stealth"/>
</dbReference>
<dbReference type="GO" id="GO:0005794">
    <property type="term" value="C:Golgi apparatus"/>
    <property type="evidence" value="ECO:0007669"/>
    <property type="project" value="TreeGrafter"/>
</dbReference>
<feature type="region of interest" description="Disordered" evidence="6">
    <location>
        <begin position="1220"/>
        <end position="1239"/>
    </location>
</feature>
<accession>A0A1V9ZI21</accession>
<dbReference type="InterPro" id="IPR031357">
    <property type="entry name" value="Stealth_CR3"/>
</dbReference>
<feature type="signal peptide" evidence="8">
    <location>
        <begin position="1"/>
        <end position="23"/>
    </location>
</feature>
<keyword evidence="7" id="KW-0812">Transmembrane</keyword>
<dbReference type="Pfam" id="PF00066">
    <property type="entry name" value="Notch"/>
    <property type="match status" value="4"/>
</dbReference>
<dbReference type="Pfam" id="PF17103">
    <property type="entry name" value="Stealth_CR4"/>
    <property type="match status" value="2"/>
</dbReference>
<dbReference type="PANTHER" id="PTHR24045:SF0">
    <property type="entry name" value="N-ACETYLGLUCOSAMINE-1-PHOSPHOTRANSFERASE SUBUNITS ALPHA_BETA"/>
    <property type="match status" value="1"/>
</dbReference>
<evidence type="ECO:0000313" key="10">
    <source>
        <dbReference type="EMBL" id="OQR97629.1"/>
    </source>
</evidence>
<dbReference type="InterPro" id="IPR000800">
    <property type="entry name" value="Notch_dom"/>
</dbReference>
<evidence type="ECO:0000256" key="5">
    <source>
        <dbReference type="ARBA" id="ARBA00023180"/>
    </source>
</evidence>
<evidence type="ECO:0000256" key="3">
    <source>
        <dbReference type="ARBA" id="ARBA00022737"/>
    </source>
</evidence>
<keyword evidence="11" id="KW-1185">Reference proteome</keyword>
<keyword evidence="8" id="KW-0732">Signal</keyword>
<name>A0A1V9ZI21_ACHHY</name>
<evidence type="ECO:0000313" key="11">
    <source>
        <dbReference type="Proteomes" id="UP000243579"/>
    </source>
</evidence>
<comment type="caution">
    <text evidence="10">The sequence shown here is derived from an EMBL/GenBank/DDBJ whole genome shotgun (WGS) entry which is preliminary data.</text>
</comment>
<feature type="domain" description="LNR" evidence="9">
    <location>
        <begin position="269"/>
        <end position="307"/>
    </location>
</feature>
<dbReference type="Gene3D" id="4.10.470.20">
    <property type="match status" value="1"/>
</dbReference>
<dbReference type="Gene3D" id="3.30.300.320">
    <property type="match status" value="2"/>
</dbReference>
<organism evidence="10 11">
    <name type="scientific">Achlya hypogyna</name>
    <name type="common">Oomycete</name>
    <name type="synonym">Protoachlya hypogyna</name>
    <dbReference type="NCBI Taxonomy" id="1202772"/>
    <lineage>
        <taxon>Eukaryota</taxon>
        <taxon>Sar</taxon>
        <taxon>Stramenopiles</taxon>
        <taxon>Oomycota</taxon>
        <taxon>Saprolegniomycetes</taxon>
        <taxon>Saprolegniales</taxon>
        <taxon>Achlyaceae</taxon>
        <taxon>Achlya</taxon>
    </lineage>
</organism>
<dbReference type="PANTHER" id="PTHR24045">
    <property type="match status" value="1"/>
</dbReference>
<keyword evidence="4" id="KW-1015">Disulfide bond</keyword>